<evidence type="ECO:0000256" key="1">
    <source>
        <dbReference type="SAM" id="MobiDB-lite"/>
    </source>
</evidence>
<sequence>MNTIKPTHTAPYSATVRPQTPVAPGQSASDSSTTQATPATQVTLSAEGKALLAALSQIDKESQQRSEEPKTVTDKVAAFTHGALGMDHPDKVEEKEDDSYSAGQYLSGALTLGGILLAIV</sequence>
<comment type="caution">
    <text evidence="2">The sequence shown here is derived from an EMBL/GenBank/DDBJ whole genome shotgun (WGS) entry which is preliminary data.</text>
</comment>
<name>A0A7X8YIE6_9VIBR</name>
<feature type="compositionally biased region" description="Low complexity" evidence="1">
    <location>
        <begin position="26"/>
        <end position="40"/>
    </location>
</feature>
<gene>
    <name evidence="2" type="ORF">HGP28_16830</name>
</gene>
<organism evidence="2 3">
    <name type="scientific">Vibrio agarilyticus</name>
    <dbReference type="NCBI Taxonomy" id="2726741"/>
    <lineage>
        <taxon>Bacteria</taxon>
        <taxon>Pseudomonadati</taxon>
        <taxon>Pseudomonadota</taxon>
        <taxon>Gammaproteobacteria</taxon>
        <taxon>Vibrionales</taxon>
        <taxon>Vibrionaceae</taxon>
        <taxon>Vibrio</taxon>
    </lineage>
</organism>
<evidence type="ECO:0000313" key="3">
    <source>
        <dbReference type="Proteomes" id="UP000535589"/>
    </source>
</evidence>
<keyword evidence="3" id="KW-1185">Reference proteome</keyword>
<accession>A0A7X8YIE6</accession>
<dbReference type="RefSeq" id="WP_168837621.1">
    <property type="nucleotide sequence ID" value="NZ_JABAIK010000022.1"/>
</dbReference>
<proteinExistence type="predicted"/>
<evidence type="ECO:0000313" key="2">
    <source>
        <dbReference type="EMBL" id="NLS14530.1"/>
    </source>
</evidence>
<dbReference type="EMBL" id="JABAIK010000022">
    <property type="protein sequence ID" value="NLS14530.1"/>
    <property type="molecule type" value="Genomic_DNA"/>
</dbReference>
<protein>
    <submittedName>
        <fullName evidence="2">Uncharacterized protein</fullName>
    </submittedName>
</protein>
<feature type="compositionally biased region" description="Polar residues" evidence="1">
    <location>
        <begin position="1"/>
        <end position="18"/>
    </location>
</feature>
<reference evidence="2 3" key="1">
    <citation type="submission" date="2020-04" db="EMBL/GenBank/DDBJ databases">
        <title>Vibrio sp. SM6, a novel species isolated from seawater.</title>
        <authorList>
            <person name="Wang X."/>
        </authorList>
    </citation>
    <scope>NUCLEOTIDE SEQUENCE [LARGE SCALE GENOMIC DNA]</scope>
    <source>
        <strain evidence="2 3">SM6</strain>
    </source>
</reference>
<feature type="region of interest" description="Disordered" evidence="1">
    <location>
        <begin position="1"/>
        <end position="40"/>
    </location>
</feature>
<dbReference type="AlphaFoldDB" id="A0A7X8YIE6"/>
<dbReference type="Proteomes" id="UP000535589">
    <property type="component" value="Unassembled WGS sequence"/>
</dbReference>